<dbReference type="PROSITE" id="PS00330">
    <property type="entry name" value="HEMOLYSIN_CALCIUM"/>
    <property type="match status" value="4"/>
</dbReference>
<evidence type="ECO:0000313" key="5">
    <source>
        <dbReference type="EMBL" id="SCZ13545.1"/>
    </source>
</evidence>
<evidence type="ECO:0000313" key="6">
    <source>
        <dbReference type="Proteomes" id="UP000199569"/>
    </source>
</evidence>
<keyword evidence="2" id="KW-0964">Secreted</keyword>
<dbReference type="InterPro" id="IPR001343">
    <property type="entry name" value="Hemolysn_Ca-bd"/>
</dbReference>
<dbReference type="InterPro" id="IPR050557">
    <property type="entry name" value="RTX_toxin/Mannuronan_C5-epim"/>
</dbReference>
<dbReference type="Gene3D" id="2.150.10.10">
    <property type="entry name" value="Serralysin-like metalloprotease, C-terminal"/>
    <property type="match status" value="6"/>
</dbReference>
<sequence>MIIDVKGTKGAGQAHEAETRQRYELKEVRPSKMPLAFGALILGIAAYLKSAMPSWGRLPEQDEPPFRPEEAEEPRLKLIETGMRADPLEQGDAPEEAEPHRIGSGTPFDNRLTEPTFLMVDSVPPPSVQPFAAKADVSHLATFQGALLVANDNVAPTRAGSPDASTGGSGSRGSAPWDHPSSDDREHDDTPKHSNPLPKPADDDPKTPETPANRAPRTSGPVYLRDVAGCAAVLIALSDLLANVSDPDGDALSIRNLKVSSGAITWTANGWLYDVSGLGPVTVTYEITDGKATVVQHAYFSVIRNAIVGTDGDDMLIGTACADDIQGRGGNDIIDARAGDDLIDGGAGDDHIMGGAGDDIIHGGAGNDIIFGGAGNDQISGGAGDDRLFGDDGNDTVFGDDGDDQIHGGNGNDALFGGAGNDIVNGDAGDDRIEGNAGHDVLHGGDGNDVVSGGDGNDRVEGGKGADLLLDGAGRDTVSGGEGDDHVVVALDGDRDVYDGGVGTDTLDLSLTGSGVDVDLAEGSANGCEIGDNEITGFEVVQGGAGDDTIAGSRGNETLSGGAGNDTITDGGGQDIVSGGAGNDIIRAAADSDDDVFDGGSGCDTLDYSSSQSGVTVDLTQGLASGCDIGNDTISGFETVVGGSGDDHFIVGQQPVVMEGGDGNDLFEFAPPPPVNACAPILHEIVDFKAGDRIRMSKYDLFEKVFDKLEDQFESIYGDKVAEDDARIRFSHERSESIDRTVIEADLNRDGIYETSIHIDGHRAIVIVEHA</sequence>
<dbReference type="EMBL" id="FMVJ01000021">
    <property type="protein sequence ID" value="SCZ13545.1"/>
    <property type="molecule type" value="Genomic_DNA"/>
</dbReference>
<dbReference type="GO" id="GO:0005509">
    <property type="term" value="F:calcium ion binding"/>
    <property type="evidence" value="ECO:0007669"/>
    <property type="project" value="InterPro"/>
</dbReference>
<dbReference type="SUPFAM" id="SSF51120">
    <property type="entry name" value="beta-Roll"/>
    <property type="match status" value="4"/>
</dbReference>
<organism evidence="5 6">
    <name type="scientific">Microvirga guangxiensis</name>
    <dbReference type="NCBI Taxonomy" id="549386"/>
    <lineage>
        <taxon>Bacteria</taxon>
        <taxon>Pseudomonadati</taxon>
        <taxon>Pseudomonadota</taxon>
        <taxon>Alphaproteobacteria</taxon>
        <taxon>Hyphomicrobiales</taxon>
        <taxon>Methylobacteriaceae</taxon>
        <taxon>Microvirga</taxon>
    </lineage>
</organism>
<gene>
    <name evidence="5" type="ORF">SAMN02927923_04459</name>
</gene>
<protein>
    <submittedName>
        <fullName evidence="5">Ca2+-binding protein, RTX toxin-related</fullName>
    </submittedName>
</protein>
<dbReference type="Proteomes" id="UP000199569">
    <property type="component" value="Unassembled WGS sequence"/>
</dbReference>
<evidence type="ECO:0000256" key="3">
    <source>
        <dbReference type="SAM" id="MobiDB-lite"/>
    </source>
</evidence>
<dbReference type="AlphaFoldDB" id="A0A1G5LKV5"/>
<dbReference type="PRINTS" id="PR00313">
    <property type="entry name" value="CABNDNGRPT"/>
</dbReference>
<dbReference type="STRING" id="549386.SAMN02927923_04459"/>
<dbReference type="RefSeq" id="WP_091139663.1">
    <property type="nucleotide sequence ID" value="NZ_FMVJ01000021.1"/>
</dbReference>
<accession>A0A1G5LKV5</accession>
<reference evidence="5 6" key="1">
    <citation type="submission" date="2016-10" db="EMBL/GenBank/DDBJ databases">
        <authorList>
            <person name="de Groot N.N."/>
        </authorList>
    </citation>
    <scope>NUCLEOTIDE SEQUENCE [LARGE SCALE GENOMIC DNA]</scope>
    <source>
        <strain evidence="5 6">CGMCC 1.7666</strain>
    </source>
</reference>
<feature type="domain" description="Cadherin-like" evidence="4">
    <location>
        <begin position="213"/>
        <end position="296"/>
    </location>
</feature>
<dbReference type="Pfam" id="PF00353">
    <property type="entry name" value="HemolysinCabind"/>
    <property type="match status" value="7"/>
</dbReference>
<feature type="region of interest" description="Disordered" evidence="3">
    <location>
        <begin position="157"/>
        <end position="220"/>
    </location>
</feature>
<feature type="compositionally biased region" description="Basic and acidic residues" evidence="3">
    <location>
        <begin position="180"/>
        <end position="192"/>
    </location>
</feature>
<dbReference type="InterPro" id="IPR041690">
    <property type="entry name" value="Cadherin_5"/>
</dbReference>
<comment type="subcellular location">
    <subcellularLocation>
        <location evidence="1">Secreted</location>
    </subcellularLocation>
</comment>
<name>A0A1G5LKV5_9HYPH</name>
<dbReference type="InterPro" id="IPR018511">
    <property type="entry name" value="Hemolysin-typ_Ca-bd_CS"/>
</dbReference>
<proteinExistence type="predicted"/>
<dbReference type="OrthoDB" id="7738102at2"/>
<dbReference type="InterPro" id="IPR011049">
    <property type="entry name" value="Serralysin-like_metalloprot_C"/>
</dbReference>
<feature type="region of interest" description="Disordered" evidence="3">
    <location>
        <begin position="88"/>
        <end position="112"/>
    </location>
</feature>
<evidence type="ECO:0000259" key="4">
    <source>
        <dbReference type="Pfam" id="PF17892"/>
    </source>
</evidence>
<dbReference type="PANTHER" id="PTHR38340">
    <property type="entry name" value="S-LAYER PROTEIN"/>
    <property type="match status" value="1"/>
</dbReference>
<dbReference type="PANTHER" id="PTHR38340:SF1">
    <property type="entry name" value="S-LAYER PROTEIN"/>
    <property type="match status" value="1"/>
</dbReference>
<keyword evidence="6" id="KW-1185">Reference proteome</keyword>
<evidence type="ECO:0000256" key="2">
    <source>
        <dbReference type="ARBA" id="ARBA00022525"/>
    </source>
</evidence>
<dbReference type="GO" id="GO:0005576">
    <property type="term" value="C:extracellular region"/>
    <property type="evidence" value="ECO:0007669"/>
    <property type="project" value="UniProtKB-SubCell"/>
</dbReference>
<evidence type="ECO:0000256" key="1">
    <source>
        <dbReference type="ARBA" id="ARBA00004613"/>
    </source>
</evidence>
<dbReference type="Pfam" id="PF17892">
    <property type="entry name" value="Cadherin_5"/>
    <property type="match status" value="1"/>
</dbReference>